<feature type="region of interest" description="Disordered" evidence="2">
    <location>
        <begin position="1794"/>
        <end position="1833"/>
    </location>
</feature>
<name>A0A834JQ87_VESVU</name>
<protein>
    <recommendedName>
        <fullName evidence="3">LITAF domain-containing protein</fullName>
    </recommendedName>
</protein>
<feature type="domain" description="LITAF" evidence="3">
    <location>
        <begin position="329"/>
        <end position="413"/>
    </location>
</feature>
<dbReference type="Pfam" id="PF10344">
    <property type="entry name" value="Hobbit"/>
    <property type="match status" value="3"/>
</dbReference>
<dbReference type="Proteomes" id="UP000614350">
    <property type="component" value="Unassembled WGS sequence"/>
</dbReference>
<feature type="region of interest" description="Disordered" evidence="2">
    <location>
        <begin position="1"/>
        <end position="36"/>
    </location>
</feature>
<dbReference type="PANTHER" id="PTHR15678:SF6">
    <property type="entry name" value="BRIDGE-LIKE LIPID TRANSFER PROTEIN FAMILY MEMBER 2"/>
    <property type="match status" value="1"/>
</dbReference>
<evidence type="ECO:0000313" key="5">
    <source>
        <dbReference type="Proteomes" id="UP000614350"/>
    </source>
</evidence>
<dbReference type="SMART" id="SM01214">
    <property type="entry name" value="Fmp27_GFWDK"/>
    <property type="match status" value="1"/>
</dbReference>
<dbReference type="Pfam" id="PF10601">
    <property type="entry name" value="zf-LITAF-like"/>
    <property type="match status" value="1"/>
</dbReference>
<dbReference type="SMART" id="SM00714">
    <property type="entry name" value="LITAF"/>
    <property type="match status" value="1"/>
</dbReference>
<feature type="compositionally biased region" description="Polar residues" evidence="2">
    <location>
        <begin position="7"/>
        <end position="17"/>
    </location>
</feature>
<sequence>MKKQSIGEKTSANNAANSKLYENERSNEVSNDSQLVEQSSIVTIQKPLVLMKLEMIKPSMEGASSTNSEKIFSYVEEDTPTDLPFLDNSNNESMQDVTNIEGKIINGSKFTFSAKQTKEMSMKLTISCDATTTQAATPYSSSMSTMASVSTKDNLQISTTPLSSIGSISKSEILTITTDYNNRSPDVRSILVDVVDQHDPSLIFNRDLQLSIEETFNLPRSISSIRNNFANRARQSRRIWRFGKYLCCITSTDEEIDTLQHLRGAPPTYSSIYVSPGTLRQESAITRTNLHNTRRFIFPATNQSSFVAPTPPPSYAQVQGIQLSPYFTEQNLSVSPSANSWSPRPITTICTRCLALVITLTEVRRSSITHLSAFLLCLCGCWPCCMIPYWLNSCKSTDHYCPICHTYLGTYTPWVIPRFLAWLVKRKYKIHLRVGHISLPYFILRDVNVSKNGFTLQVEEISVRSSLFSSDVAKLLAVVMRDVRINKDVPIESNHHSKEASKLLDFRDKKVSPIIITFVQFMAVHIENLSLLALGNGWLANGSAESLSLDGSVVHGARTLLASATVSGGAMKLLRHASDACLSQITFAGTAEATLKAQGEISVEKLYVAVTQTEGSGGPGLMQFLRDRKSLTTGASCSNIDSKSTDNLLARLAPIIPKDFMLKIGNSSVIAGREDGGIIGLEGIMKGLQAIAKFQPHSPQLNFTVNLEGLSIRGKFPVVTLQSLLIDAKMEQDILQISVQLSSLLIFYDYKDWESILQSAQNEIPKPVDRVSLTRKLPWVEVKINTELYDSSLVIKLPDAPEASCGVAHMKFSLNTVLDEVEDCNTELIIESLFCALNGAVTNNLETSHCWGSPLSVGVLLATTRTNAIGIAVDALVTEWSLDLARFLEQAFKCCKKYIKPTKEKIKRSENTTQLNLKVTNCNVFFIAENELCIMMRLDAASMENNVKRLVAVAEGVSAITLNKYEPVVCQHAQALTHPFLAIRKCKCAVSSDIINISLDGTSIAWSPNLHLRLLLFWMESKDFRSLISKETLTNRDVGTQRKKRFIDLLATGGITVSIDISPKHFLELSSDQLRWVQGEWKLNYIRATLDMADIIMIEGFELVRVSNNEEVRLERQNNEGFFLEWNETWALNIESVKACFPYEHQFTEAIQNELFSIKRWLKDIHSTGSIKQTHLPCDLIIKIKEWIFEVSDDPFEVRLRDNYELLEDEYKESLKRQAMLDAKVQELCRAHLLLPQDKVEELYASLNKKNAEIYVQRWKQMQRTGPARTRLFAWSMLDLEILTLSDPSINGTENATKAIREMDPETPWPEDGLEFNTLWVRGISLKCAEWKLQLRDFPQPLLLVESLSIWGRLAGAEAVPLPRARRTVRIEIGPPWDDIVVERGMTSLKYYHDLNWDIDKFRYAFGPCWEPVIAQCNLSFEKIIHPSRDPSPPLPFWDKMRLALHGRITLCVKQLTVLLHGSLDPYNTTEEMELTWTGLELDWTQGKIIIKGDFDVYVRTASKYDDCRLLHLPNVRLSIKLAWVCLGDPRDHHAAIPCAPDRLPEYSSNQEHDSFRAFRSQNLNVSLSLETKPTGSPTLTSAPTALLYGSTLRWFENLKFILSGATRPTRKGPLFKNTRPRKKQLSRHYRKVRLTLAFHRFHVSYWMSFAMQRGFEVTGGKVACSSEHNLALHPIDDGFIHRPRAEWSVIYMNCELNDAEIWLKSALQEEEESTSLRQPVEKCYCLSVARVSYGREAMVTGVSGDNPTHRLAVHDLKGAWTKTNRDVAFALFDSFIKTQQLKKNLSTAALKGFHRESTSTPHKNRIRAVESQNTPTQTTPSTSSKPQQGEAAGMLQRLIAEAANKPVAFSDDLSVQTRGQQLRGLAACHQDDVLHKNWLIALVNSQVLLKGIETRGYVILSAAKAEILQRVHRPVWKERTLVSKTTWVGSLECMQYYATVSANIDDNIDDNIMWLTLDNIQEKDSTVIAGLPDVPALVGSGQSVGGVVSQTVGGAGGPQHQLQRIVSRCKCEFFYVGYGQALDVGSVDNIPPPPREEVSLWERKELSAADAFTLMHHDLDVCTNSLQYAMILDIVNNLLLYVEPRRKEASERLQRMRFQLQLHSVEDQKRPIQQLQNTVRGLVAKLRRLERETYLVQKALADESNSDLLAEMERLEARVFECKEQLSAKAEELDVMLSCYKETTAPPSASTTLKDKPAAVARVAEICFKHAQWRLTDADGQLGIADLILTNFLYTKTSKTDDSVEHLLELGYVRMTNLLPNQIYTEVLTPTELQSNMPVDRQRALRVFCREKAPVAGISVKEHFEINVVPLTIGLTKKFFNTMLKFCFPERDPEGIEEPPAPQRDSSFYVPIERRDDVEKMKERADKNKLFIYIKIPEVPVRVSYKGNKEKNLEDVRDFALVIPTLEYHNVTWTWLDLLLAMKSDSRRVILSQAIKQKLQIKPRGPQEESAPQEEDKARLLLGARHLPGDARKRNVFKFK</sequence>
<dbReference type="InterPro" id="IPR045167">
    <property type="entry name" value="Hobbit"/>
</dbReference>
<organism evidence="4 5">
    <name type="scientific">Vespula vulgaris</name>
    <name type="common">Yellow jacket</name>
    <name type="synonym">Wasp</name>
    <dbReference type="NCBI Taxonomy" id="7454"/>
    <lineage>
        <taxon>Eukaryota</taxon>
        <taxon>Metazoa</taxon>
        <taxon>Ecdysozoa</taxon>
        <taxon>Arthropoda</taxon>
        <taxon>Hexapoda</taxon>
        <taxon>Insecta</taxon>
        <taxon>Pterygota</taxon>
        <taxon>Neoptera</taxon>
        <taxon>Endopterygota</taxon>
        <taxon>Hymenoptera</taxon>
        <taxon>Apocrita</taxon>
        <taxon>Aculeata</taxon>
        <taxon>Vespoidea</taxon>
        <taxon>Vespidae</taxon>
        <taxon>Vespinae</taxon>
        <taxon>Vespula</taxon>
    </lineage>
</organism>
<evidence type="ECO:0000256" key="1">
    <source>
        <dbReference type="SAM" id="Coils"/>
    </source>
</evidence>
<feature type="compositionally biased region" description="Low complexity" evidence="2">
    <location>
        <begin position="1812"/>
        <end position="1829"/>
    </location>
</feature>
<accession>A0A834JQ87</accession>
<comment type="caution">
    <text evidence="4">The sequence shown here is derived from an EMBL/GenBank/DDBJ whole genome shotgun (WGS) entry which is preliminary data.</text>
</comment>
<evidence type="ECO:0000256" key="2">
    <source>
        <dbReference type="SAM" id="MobiDB-lite"/>
    </source>
</evidence>
<dbReference type="EMBL" id="JACSEA010000009">
    <property type="protein sequence ID" value="KAF7392813.1"/>
    <property type="molecule type" value="Genomic_DNA"/>
</dbReference>
<dbReference type="InterPro" id="IPR006629">
    <property type="entry name" value="LITAF"/>
</dbReference>
<proteinExistence type="predicted"/>
<keyword evidence="1" id="KW-0175">Coiled coil</keyword>
<keyword evidence="5" id="KW-1185">Reference proteome</keyword>
<dbReference type="PANTHER" id="PTHR15678">
    <property type="entry name" value="ANTIGEN MLAA-22-RELATED"/>
    <property type="match status" value="1"/>
</dbReference>
<evidence type="ECO:0000259" key="3">
    <source>
        <dbReference type="PROSITE" id="PS51837"/>
    </source>
</evidence>
<dbReference type="PROSITE" id="PS51837">
    <property type="entry name" value="LITAF"/>
    <property type="match status" value="1"/>
</dbReference>
<reference evidence="4" key="1">
    <citation type="journal article" date="2020" name="G3 (Bethesda)">
        <title>High-Quality Assemblies for Three Invasive Social Wasps from the &lt;i&gt;Vespula&lt;/i&gt; Genus.</title>
        <authorList>
            <person name="Harrop T.W.R."/>
            <person name="Guhlin J."/>
            <person name="McLaughlin G.M."/>
            <person name="Permina E."/>
            <person name="Stockwell P."/>
            <person name="Gilligan J."/>
            <person name="Le Lec M.F."/>
            <person name="Gruber M.A.M."/>
            <person name="Quinn O."/>
            <person name="Lovegrove M."/>
            <person name="Duncan E.J."/>
            <person name="Remnant E.J."/>
            <person name="Van Eeckhoven J."/>
            <person name="Graham B."/>
            <person name="Knapp R.A."/>
            <person name="Langford K.W."/>
            <person name="Kronenberg Z."/>
            <person name="Press M.O."/>
            <person name="Eacker S.M."/>
            <person name="Wilson-Rankin E.E."/>
            <person name="Purcell J."/>
            <person name="Lester P.J."/>
            <person name="Dearden P.K."/>
        </authorList>
    </citation>
    <scope>NUCLEOTIDE SEQUENCE</scope>
    <source>
        <strain evidence="4">Marl-1</strain>
    </source>
</reference>
<evidence type="ECO:0000313" key="4">
    <source>
        <dbReference type="EMBL" id="KAF7392813.1"/>
    </source>
</evidence>
<dbReference type="InterPro" id="IPR019441">
    <property type="entry name" value="FMP27/BLTP2/Hobbit_GFWDK_RBG"/>
</dbReference>
<feature type="coiled-coil region" evidence="1">
    <location>
        <begin position="2113"/>
        <end position="2184"/>
    </location>
</feature>
<gene>
    <name evidence="4" type="ORF">HZH66_008646</name>
</gene>